<dbReference type="InterPro" id="IPR007391">
    <property type="entry name" value="Vancomycin_resist_VanW"/>
</dbReference>
<keyword evidence="1" id="KW-0732">Signal</keyword>
<dbReference type="PROSITE" id="PS51109">
    <property type="entry name" value="G5"/>
    <property type="match status" value="1"/>
</dbReference>
<feature type="transmembrane region" description="Helical" evidence="2">
    <location>
        <begin position="7"/>
        <end position="25"/>
    </location>
</feature>
<dbReference type="InterPro" id="IPR022029">
    <property type="entry name" value="YoaR-like_PG-bd"/>
</dbReference>
<accession>A0ABN1IZG6</accession>
<keyword evidence="2" id="KW-0812">Transmembrane</keyword>
<keyword evidence="2" id="KW-1133">Transmembrane helix</keyword>
<dbReference type="InterPro" id="IPR052913">
    <property type="entry name" value="Glycopeptide_resist_protein"/>
</dbReference>
<keyword evidence="5" id="KW-1185">Reference proteome</keyword>
<evidence type="ECO:0000256" key="2">
    <source>
        <dbReference type="SAM" id="Phobius"/>
    </source>
</evidence>
<evidence type="ECO:0000259" key="3">
    <source>
        <dbReference type="PROSITE" id="PS51109"/>
    </source>
</evidence>
<name>A0ABN1IZG6_9CLOT</name>
<dbReference type="PANTHER" id="PTHR35788">
    <property type="entry name" value="EXPORTED PROTEIN-RELATED"/>
    <property type="match status" value="1"/>
</dbReference>
<keyword evidence="2" id="KW-0472">Membrane</keyword>
<feature type="domain" description="G5" evidence="3">
    <location>
        <begin position="365"/>
        <end position="444"/>
    </location>
</feature>
<dbReference type="EMBL" id="BAAACF010000001">
    <property type="protein sequence ID" value="GAA0724513.1"/>
    <property type="molecule type" value="Genomic_DNA"/>
</dbReference>
<evidence type="ECO:0000313" key="5">
    <source>
        <dbReference type="Proteomes" id="UP001500339"/>
    </source>
</evidence>
<dbReference type="Proteomes" id="UP001500339">
    <property type="component" value="Unassembled WGS sequence"/>
</dbReference>
<dbReference type="PANTHER" id="PTHR35788:SF1">
    <property type="entry name" value="EXPORTED PROTEIN"/>
    <property type="match status" value="1"/>
</dbReference>
<evidence type="ECO:0000313" key="4">
    <source>
        <dbReference type="EMBL" id="GAA0724513.1"/>
    </source>
</evidence>
<evidence type="ECO:0000256" key="1">
    <source>
        <dbReference type="ARBA" id="ARBA00022729"/>
    </source>
</evidence>
<dbReference type="Pfam" id="PF04294">
    <property type="entry name" value="VanW"/>
    <property type="match status" value="1"/>
</dbReference>
<gene>
    <name evidence="4" type="ORF">GCM10008905_18520</name>
</gene>
<dbReference type="Gene3D" id="2.20.230.10">
    <property type="entry name" value="Resuscitation-promoting factor rpfb"/>
    <property type="match status" value="1"/>
</dbReference>
<reference evidence="4 5" key="1">
    <citation type="journal article" date="2019" name="Int. J. Syst. Evol. Microbiol.">
        <title>The Global Catalogue of Microorganisms (GCM) 10K type strain sequencing project: providing services to taxonomists for standard genome sequencing and annotation.</title>
        <authorList>
            <consortium name="The Broad Institute Genomics Platform"/>
            <consortium name="The Broad Institute Genome Sequencing Center for Infectious Disease"/>
            <person name="Wu L."/>
            <person name="Ma J."/>
        </authorList>
    </citation>
    <scope>NUCLEOTIDE SEQUENCE [LARGE SCALE GENOMIC DNA]</scope>
    <source>
        <strain evidence="4 5">JCM 1405</strain>
    </source>
</reference>
<dbReference type="SMART" id="SM01208">
    <property type="entry name" value="G5"/>
    <property type="match status" value="1"/>
</dbReference>
<protein>
    <submittedName>
        <fullName evidence="4">VanW family protein</fullName>
    </submittedName>
</protein>
<proteinExistence type="predicted"/>
<dbReference type="InterPro" id="IPR011098">
    <property type="entry name" value="G5_dom"/>
</dbReference>
<dbReference type="Pfam" id="PF07501">
    <property type="entry name" value="G5"/>
    <property type="match status" value="1"/>
</dbReference>
<dbReference type="RefSeq" id="WP_343769047.1">
    <property type="nucleotide sequence ID" value="NZ_BAAACF010000001.1"/>
</dbReference>
<comment type="caution">
    <text evidence="4">The sequence shown here is derived from an EMBL/GenBank/DDBJ whole genome shotgun (WGS) entry which is preliminary data.</text>
</comment>
<sequence>MKAWKTVAISIITILIGAIALYTSFHLQVSRFDNKIYPNTFINDIDVSGKTKEEAHNIVTKALNDLKEKKIFIKASDKTYNFSLSNIKMNDSLDNILDKAFSQGKNLNFYSKYKLIKSSERKDYNTLLNYKEDITKIVNKIEKEVNKDPKNASIKSINNGKPIIIKDVAGEKLDKEDLVNKINLSLKDGEDSKEIIAKFQKTESKITEKKLMEVNSIISSYSTSLGNSPIGRVRNIQLATSFINGTLLMPGEDFSFNKKVGKTSAQRGFQEAPIILNNRLEKGIGGGICQVSTTLYNAITTSNIKPVERVNHSIPPAYIEPGFDATVSEDSIDYKFKNTLSYPLYIEGFVKNGSIYFNIYSNSSLNKIKYKLVNEVYDETPPKTIYEDDPSLPKGTVEKVQSAKPGCKVNVHLVGFKDGKEISRTLISKDVYKASDEIIKRGIK</sequence>
<dbReference type="Pfam" id="PF12229">
    <property type="entry name" value="PG_binding_4"/>
    <property type="match status" value="1"/>
</dbReference>
<organism evidence="4 5">
    <name type="scientific">Clostridium malenominatum</name>
    <dbReference type="NCBI Taxonomy" id="1539"/>
    <lineage>
        <taxon>Bacteria</taxon>
        <taxon>Bacillati</taxon>
        <taxon>Bacillota</taxon>
        <taxon>Clostridia</taxon>
        <taxon>Eubacteriales</taxon>
        <taxon>Clostridiaceae</taxon>
        <taxon>Clostridium</taxon>
    </lineage>
</organism>